<dbReference type="InterPro" id="IPR001478">
    <property type="entry name" value="PDZ"/>
</dbReference>
<dbReference type="AlphaFoldDB" id="A0A2M6WDD3"/>
<dbReference type="Proteomes" id="UP000230543">
    <property type="component" value="Unassembled WGS sequence"/>
</dbReference>
<dbReference type="InterPro" id="IPR041489">
    <property type="entry name" value="PDZ_6"/>
</dbReference>
<dbReference type="GO" id="GO:0006508">
    <property type="term" value="P:proteolysis"/>
    <property type="evidence" value="ECO:0007669"/>
    <property type="project" value="TreeGrafter"/>
</dbReference>
<proteinExistence type="inferred from homology"/>
<feature type="non-terminal residue" evidence="4">
    <location>
        <position position="389"/>
    </location>
</feature>
<keyword evidence="2" id="KW-0472">Membrane</keyword>
<keyword evidence="2" id="KW-1133">Transmembrane helix</keyword>
<dbReference type="SUPFAM" id="SSF50156">
    <property type="entry name" value="PDZ domain-like"/>
    <property type="match status" value="1"/>
</dbReference>
<evidence type="ECO:0000313" key="5">
    <source>
        <dbReference type="Proteomes" id="UP000230543"/>
    </source>
</evidence>
<name>A0A2M6WDD3_9BACT</name>
<gene>
    <name evidence="4" type="ORF">COU22_00425</name>
</gene>
<comment type="similarity">
    <text evidence="1">Belongs to the peptidase S1C family.</text>
</comment>
<evidence type="ECO:0000256" key="1">
    <source>
        <dbReference type="ARBA" id="ARBA00010541"/>
    </source>
</evidence>
<dbReference type="EMBL" id="PFBO01000013">
    <property type="protein sequence ID" value="PIT90755.1"/>
    <property type="molecule type" value="Genomic_DNA"/>
</dbReference>
<accession>A0A2M6WDD3</accession>
<dbReference type="PANTHER" id="PTHR22939:SF129">
    <property type="entry name" value="SERINE PROTEASE HTRA2, MITOCHONDRIAL"/>
    <property type="match status" value="1"/>
</dbReference>
<dbReference type="GO" id="GO:0004252">
    <property type="term" value="F:serine-type endopeptidase activity"/>
    <property type="evidence" value="ECO:0007669"/>
    <property type="project" value="TreeGrafter"/>
</dbReference>
<keyword evidence="2" id="KW-0812">Transmembrane</keyword>
<organism evidence="4 5">
    <name type="scientific">Candidatus Komeilibacteria bacterium CG10_big_fil_rev_8_21_14_0_10_41_13</name>
    <dbReference type="NCBI Taxonomy" id="1974476"/>
    <lineage>
        <taxon>Bacteria</taxon>
        <taxon>Candidatus Komeiliibacteriota</taxon>
    </lineage>
</organism>
<feature type="transmembrane region" description="Helical" evidence="2">
    <location>
        <begin position="49"/>
        <end position="69"/>
    </location>
</feature>
<dbReference type="InterPro" id="IPR036034">
    <property type="entry name" value="PDZ_sf"/>
</dbReference>
<dbReference type="PROSITE" id="PS50106">
    <property type="entry name" value="PDZ"/>
    <property type="match status" value="1"/>
</dbReference>
<dbReference type="Pfam" id="PF17820">
    <property type="entry name" value="PDZ_6"/>
    <property type="match status" value="1"/>
</dbReference>
<sequence>MPKAKDIKKNNTSEISETKISASSKAKTLEEIYEDRFMPIRPTRSKGSIGLLIASLIISMLGGFVGGFVNQSFFQTSYVYQPSEVNEPAENGKKEVLDLNFLLKEDDESYNKIFSEIRKQIVGFYLKKEQPGILDSVYTEKEFLGSGVVVASDGWLLTHQSVVGDQDYVIITSDKKILEPQQEIVDSFSHNILIKVESSDLSPIKFASLNSLSPTDFLLTARYSIQNHGSDIVKTSVQKFAYHDQQTPSDFLLSTERQDHYLKAARQFEPVYNGAALINKNNEIVGLLFDSGRSFINLATPSYYLKSAVNNFLVNSSEVVRASLGVNYLDLSEIAGLPDSVTEGQAKGAVLLGDSAQNILAVLADSAAEEAGLKAGDIILKVNNEDVDE</sequence>
<dbReference type="Gene3D" id="2.40.10.120">
    <property type="match status" value="1"/>
</dbReference>
<dbReference type="InterPro" id="IPR009003">
    <property type="entry name" value="Peptidase_S1_PA"/>
</dbReference>
<evidence type="ECO:0000259" key="3">
    <source>
        <dbReference type="PROSITE" id="PS50106"/>
    </source>
</evidence>
<protein>
    <recommendedName>
        <fullName evidence="3">PDZ domain-containing protein</fullName>
    </recommendedName>
</protein>
<dbReference type="SUPFAM" id="SSF50494">
    <property type="entry name" value="Trypsin-like serine proteases"/>
    <property type="match status" value="1"/>
</dbReference>
<dbReference type="PANTHER" id="PTHR22939">
    <property type="entry name" value="SERINE PROTEASE FAMILY S1C HTRA-RELATED"/>
    <property type="match status" value="1"/>
</dbReference>
<evidence type="ECO:0000256" key="2">
    <source>
        <dbReference type="SAM" id="Phobius"/>
    </source>
</evidence>
<comment type="caution">
    <text evidence="4">The sequence shown here is derived from an EMBL/GenBank/DDBJ whole genome shotgun (WGS) entry which is preliminary data.</text>
</comment>
<reference evidence="5" key="1">
    <citation type="submission" date="2017-09" db="EMBL/GenBank/DDBJ databases">
        <title>Depth-based differentiation of microbial function through sediment-hosted aquifers and enrichment of novel symbionts in the deep terrestrial subsurface.</title>
        <authorList>
            <person name="Probst A.J."/>
            <person name="Ladd B."/>
            <person name="Jarett J.K."/>
            <person name="Geller-Mcgrath D.E."/>
            <person name="Sieber C.M.K."/>
            <person name="Emerson J.B."/>
            <person name="Anantharaman K."/>
            <person name="Thomas B.C."/>
            <person name="Malmstrom R."/>
            <person name="Stieglmeier M."/>
            <person name="Klingl A."/>
            <person name="Woyke T."/>
            <person name="Ryan C.M."/>
            <person name="Banfield J.F."/>
        </authorList>
    </citation>
    <scope>NUCLEOTIDE SEQUENCE [LARGE SCALE GENOMIC DNA]</scope>
</reference>
<dbReference type="Gene3D" id="2.30.42.10">
    <property type="match status" value="1"/>
</dbReference>
<feature type="domain" description="PDZ" evidence="3">
    <location>
        <begin position="342"/>
        <end position="389"/>
    </location>
</feature>
<evidence type="ECO:0000313" key="4">
    <source>
        <dbReference type="EMBL" id="PIT90755.1"/>
    </source>
</evidence>